<reference evidence="2" key="1">
    <citation type="journal article" date="2011" name="Nat. Genet.">
        <title>The Arabidopsis lyrata genome sequence and the basis of rapid genome size change.</title>
        <authorList>
            <person name="Hu T.T."/>
            <person name="Pattyn P."/>
            <person name="Bakker E.G."/>
            <person name="Cao J."/>
            <person name="Cheng J.-F."/>
            <person name="Clark R.M."/>
            <person name="Fahlgren N."/>
            <person name="Fawcett J.A."/>
            <person name="Grimwood J."/>
            <person name="Gundlach H."/>
            <person name="Haberer G."/>
            <person name="Hollister J.D."/>
            <person name="Ossowski S."/>
            <person name="Ottilar R.P."/>
            <person name="Salamov A.A."/>
            <person name="Schneeberger K."/>
            <person name="Spannagl M."/>
            <person name="Wang X."/>
            <person name="Yang L."/>
            <person name="Nasrallah M.E."/>
            <person name="Bergelson J."/>
            <person name="Carrington J.C."/>
            <person name="Gaut B.S."/>
            <person name="Schmutz J."/>
            <person name="Mayer K.F.X."/>
            <person name="Van de Peer Y."/>
            <person name="Grigoriev I.V."/>
            <person name="Nordborg M."/>
            <person name="Weigel D."/>
            <person name="Guo Y.-L."/>
        </authorList>
    </citation>
    <scope>NUCLEOTIDE SEQUENCE [LARGE SCALE GENOMIC DNA]</scope>
    <source>
        <strain evidence="2">cv. MN47</strain>
    </source>
</reference>
<dbReference type="Gramene" id="Al_scaffold_0007_3029">
    <property type="protein sequence ID" value="Al_scaffold_0007_3029"/>
    <property type="gene ID" value="Al_scaffold_0007_3029"/>
</dbReference>
<keyword evidence="2" id="KW-1185">Reference proteome</keyword>
<feature type="non-terminal residue" evidence="1">
    <location>
        <position position="133"/>
    </location>
</feature>
<gene>
    <name evidence="1" type="ORF">ARALYDRAFT_658974</name>
</gene>
<dbReference type="HOGENOM" id="CLU_1912016_0_0_1"/>
<dbReference type="Proteomes" id="UP000008694">
    <property type="component" value="Unassembled WGS sequence"/>
</dbReference>
<dbReference type="EMBL" id="GL348719">
    <property type="protein sequence ID" value="EFH46641.1"/>
    <property type="molecule type" value="Genomic_DNA"/>
</dbReference>
<dbReference type="AlphaFoldDB" id="D7MHH1"/>
<name>D7MHH1_ARALL</name>
<protein>
    <submittedName>
        <fullName evidence="1">Predicted protein</fullName>
    </submittedName>
</protein>
<evidence type="ECO:0000313" key="1">
    <source>
        <dbReference type="EMBL" id="EFH46641.1"/>
    </source>
</evidence>
<sequence>MVSEINSTDSIYSVDFDSFIFNIWLAKSRVLFETNPLKRLGDLLERKGLLTQRSRPSKQTKAKRISNGSNCRYAESCVLFDTNSLKPLGDLLEREGLLTQRVLNLLLYRICDQSGQTLRALSRKRERSNTLST</sequence>
<proteinExistence type="predicted"/>
<accession>D7MHH1</accession>
<evidence type="ECO:0000313" key="2">
    <source>
        <dbReference type="Proteomes" id="UP000008694"/>
    </source>
</evidence>
<organism evidence="2">
    <name type="scientific">Arabidopsis lyrata subsp. lyrata</name>
    <name type="common">Lyre-leaved rock-cress</name>
    <dbReference type="NCBI Taxonomy" id="81972"/>
    <lineage>
        <taxon>Eukaryota</taxon>
        <taxon>Viridiplantae</taxon>
        <taxon>Streptophyta</taxon>
        <taxon>Embryophyta</taxon>
        <taxon>Tracheophyta</taxon>
        <taxon>Spermatophyta</taxon>
        <taxon>Magnoliopsida</taxon>
        <taxon>eudicotyledons</taxon>
        <taxon>Gunneridae</taxon>
        <taxon>Pentapetalae</taxon>
        <taxon>rosids</taxon>
        <taxon>malvids</taxon>
        <taxon>Brassicales</taxon>
        <taxon>Brassicaceae</taxon>
        <taxon>Camelineae</taxon>
        <taxon>Arabidopsis</taxon>
    </lineage>
</organism>